<reference evidence="13" key="1">
    <citation type="submission" date="2020-02" db="EMBL/GenBank/DDBJ databases">
        <authorList>
            <person name="Meier V. D."/>
        </authorList>
    </citation>
    <scope>NUCLEOTIDE SEQUENCE</scope>
    <source>
        <strain evidence="13">AVDCRST_MAG80</strain>
    </source>
</reference>
<dbReference type="Gene3D" id="2.30.42.10">
    <property type="match status" value="1"/>
</dbReference>
<evidence type="ECO:0000256" key="8">
    <source>
        <dbReference type="ARBA" id="ARBA00022989"/>
    </source>
</evidence>
<comment type="similarity">
    <text evidence="3 11">Belongs to the peptidase M50B family.</text>
</comment>
<keyword evidence="4 13" id="KW-0645">Protease</keyword>
<evidence type="ECO:0000256" key="6">
    <source>
        <dbReference type="ARBA" id="ARBA00022801"/>
    </source>
</evidence>
<dbReference type="PROSITE" id="PS50106">
    <property type="entry name" value="PDZ"/>
    <property type="match status" value="1"/>
</dbReference>
<dbReference type="PANTHER" id="PTHR42837:SF2">
    <property type="entry name" value="MEMBRANE METALLOPROTEASE ARASP2, CHLOROPLASTIC-RELATED"/>
    <property type="match status" value="1"/>
</dbReference>
<evidence type="ECO:0000313" key="13">
    <source>
        <dbReference type="EMBL" id="CAA9446451.1"/>
    </source>
</evidence>
<dbReference type="EMBL" id="CADCVC010000154">
    <property type="protein sequence ID" value="CAA9446451.1"/>
    <property type="molecule type" value="Genomic_DNA"/>
</dbReference>
<keyword evidence="7 11" id="KW-0862">Zinc</keyword>
<keyword evidence="10 11" id="KW-0472">Membrane</keyword>
<dbReference type="InterPro" id="IPR008915">
    <property type="entry name" value="Peptidase_M50"/>
</dbReference>
<evidence type="ECO:0000256" key="9">
    <source>
        <dbReference type="ARBA" id="ARBA00023049"/>
    </source>
</evidence>
<organism evidence="13">
    <name type="scientific">uncultured Rubrobacteraceae bacterium</name>
    <dbReference type="NCBI Taxonomy" id="349277"/>
    <lineage>
        <taxon>Bacteria</taxon>
        <taxon>Bacillati</taxon>
        <taxon>Actinomycetota</taxon>
        <taxon>Rubrobacteria</taxon>
        <taxon>Rubrobacterales</taxon>
        <taxon>Rubrobacteraceae</taxon>
        <taxon>environmental samples</taxon>
    </lineage>
</organism>
<evidence type="ECO:0000256" key="2">
    <source>
        <dbReference type="ARBA" id="ARBA00004141"/>
    </source>
</evidence>
<evidence type="ECO:0000259" key="12">
    <source>
        <dbReference type="PROSITE" id="PS50106"/>
    </source>
</evidence>
<evidence type="ECO:0000256" key="1">
    <source>
        <dbReference type="ARBA" id="ARBA00001947"/>
    </source>
</evidence>
<evidence type="ECO:0000256" key="10">
    <source>
        <dbReference type="ARBA" id="ARBA00023136"/>
    </source>
</evidence>
<accession>A0A6J4QQG0</accession>
<dbReference type="NCBIfam" id="TIGR00054">
    <property type="entry name" value="RIP metalloprotease RseP"/>
    <property type="match status" value="1"/>
</dbReference>
<dbReference type="AlphaFoldDB" id="A0A6J4QQG0"/>
<dbReference type="EC" id="3.4.24.-" evidence="11"/>
<evidence type="ECO:0000256" key="4">
    <source>
        <dbReference type="ARBA" id="ARBA00022670"/>
    </source>
</evidence>
<dbReference type="InterPro" id="IPR001478">
    <property type="entry name" value="PDZ"/>
</dbReference>
<protein>
    <recommendedName>
        <fullName evidence="11">Zinc metalloprotease</fullName>
        <ecNumber evidence="11">3.4.24.-</ecNumber>
    </recommendedName>
</protein>
<keyword evidence="13" id="KW-0131">Cell cycle</keyword>
<evidence type="ECO:0000256" key="5">
    <source>
        <dbReference type="ARBA" id="ARBA00022692"/>
    </source>
</evidence>
<dbReference type="SMART" id="SM00228">
    <property type="entry name" value="PDZ"/>
    <property type="match status" value="1"/>
</dbReference>
<dbReference type="Pfam" id="PF02163">
    <property type="entry name" value="Peptidase_M50"/>
    <property type="match status" value="1"/>
</dbReference>
<comment type="subcellular location">
    <subcellularLocation>
        <location evidence="2">Membrane</location>
        <topology evidence="2">Multi-pass membrane protein</topology>
    </subcellularLocation>
</comment>
<name>A0A6J4QQG0_9ACTN</name>
<evidence type="ECO:0000256" key="11">
    <source>
        <dbReference type="RuleBase" id="RU362031"/>
    </source>
</evidence>
<proteinExistence type="inferred from homology"/>
<keyword evidence="9 11" id="KW-0482">Metalloprotease</keyword>
<feature type="transmembrane region" description="Helical" evidence="11">
    <location>
        <begin position="96"/>
        <end position="120"/>
    </location>
</feature>
<keyword evidence="13" id="KW-0132">Cell division</keyword>
<dbReference type="GO" id="GO:0016020">
    <property type="term" value="C:membrane"/>
    <property type="evidence" value="ECO:0007669"/>
    <property type="project" value="UniProtKB-SubCell"/>
</dbReference>
<dbReference type="Pfam" id="PF17820">
    <property type="entry name" value="PDZ_6"/>
    <property type="match status" value="1"/>
</dbReference>
<feature type="domain" description="PDZ" evidence="12">
    <location>
        <begin position="116"/>
        <end position="185"/>
    </location>
</feature>
<dbReference type="SUPFAM" id="SSF50156">
    <property type="entry name" value="PDZ domain-like"/>
    <property type="match status" value="1"/>
</dbReference>
<dbReference type="PANTHER" id="PTHR42837">
    <property type="entry name" value="REGULATOR OF SIGMA-E PROTEASE RSEP"/>
    <property type="match status" value="1"/>
</dbReference>
<keyword evidence="11" id="KW-0479">Metal-binding</keyword>
<dbReference type="InterPro" id="IPR041489">
    <property type="entry name" value="PDZ_6"/>
</dbReference>
<feature type="transmembrane region" description="Helical" evidence="11">
    <location>
        <begin position="233"/>
        <end position="255"/>
    </location>
</feature>
<dbReference type="GO" id="GO:0046872">
    <property type="term" value="F:metal ion binding"/>
    <property type="evidence" value="ECO:0007669"/>
    <property type="project" value="UniProtKB-KW"/>
</dbReference>
<keyword evidence="5 11" id="KW-0812">Transmembrane</keyword>
<dbReference type="InterPro" id="IPR036034">
    <property type="entry name" value="PDZ_sf"/>
</dbReference>
<keyword evidence="8 11" id="KW-1133">Transmembrane helix</keyword>
<comment type="cofactor">
    <cofactor evidence="1 11">
        <name>Zn(2+)</name>
        <dbReference type="ChEBI" id="CHEBI:29105"/>
    </cofactor>
</comment>
<feature type="transmembrane region" description="Helical" evidence="11">
    <location>
        <begin position="324"/>
        <end position="344"/>
    </location>
</feature>
<evidence type="ECO:0000256" key="7">
    <source>
        <dbReference type="ARBA" id="ARBA00022833"/>
    </source>
</evidence>
<sequence length="359" mass="37907">MTILVAILGLIFLVVIHELGHMLVAKALGVNVPEFGVGFGPALIKKKIGKTVYSFRVILLGGFAKMEGMEGVASVEETTGERGPRSYLSKPPWRRALIIFAGPFANLVAAVVILAGIYMAGVPTDATTEVEEVVPGSMASEVGVQEGDQITSVSGEDIESWGQFQEALEGQQPGAELEIAVLRGGEQREFSGELAGDPEDPDRAIVGVRPVIEYTSYGPLEALSLGVQRTVEIIGLFGWFLGQLVTGGIGFYDSVSSPIGVVSVSSDVASLGAQSFAQLLALISINLAVFNLLPILPLDGGHLFFIAAEKVLGRPVRAETVGKIAAFGIALMLMLFVFATYADLSKIFTGQPFIPENGP</sequence>
<dbReference type="CDD" id="cd06163">
    <property type="entry name" value="S2P-M50_PDZ_RseP-like"/>
    <property type="match status" value="1"/>
</dbReference>
<dbReference type="GO" id="GO:0051301">
    <property type="term" value="P:cell division"/>
    <property type="evidence" value="ECO:0007669"/>
    <property type="project" value="UniProtKB-KW"/>
</dbReference>
<gene>
    <name evidence="13" type="ORF">AVDCRST_MAG80-1821</name>
</gene>
<dbReference type="GO" id="GO:0004222">
    <property type="term" value="F:metalloendopeptidase activity"/>
    <property type="evidence" value="ECO:0007669"/>
    <property type="project" value="InterPro"/>
</dbReference>
<evidence type="ECO:0000256" key="3">
    <source>
        <dbReference type="ARBA" id="ARBA00007931"/>
    </source>
</evidence>
<feature type="transmembrane region" description="Helical" evidence="11">
    <location>
        <begin position="276"/>
        <end position="296"/>
    </location>
</feature>
<keyword evidence="6 11" id="KW-0378">Hydrolase</keyword>
<dbReference type="GO" id="GO:0006508">
    <property type="term" value="P:proteolysis"/>
    <property type="evidence" value="ECO:0007669"/>
    <property type="project" value="UniProtKB-KW"/>
</dbReference>
<dbReference type="InterPro" id="IPR004387">
    <property type="entry name" value="Pept_M50_Zn"/>
</dbReference>